<dbReference type="SUPFAM" id="SSF48403">
    <property type="entry name" value="Ankyrin repeat"/>
    <property type="match status" value="1"/>
</dbReference>
<dbReference type="Pfam" id="PF05983">
    <property type="entry name" value="Med7"/>
    <property type="match status" value="1"/>
</dbReference>
<dbReference type="EMBL" id="OVEO01000020">
    <property type="protein sequence ID" value="SPR02013.1"/>
    <property type="molecule type" value="Genomic_DNA"/>
</dbReference>
<feature type="compositionally biased region" description="Polar residues" evidence="6">
    <location>
        <begin position="256"/>
        <end position="275"/>
    </location>
</feature>
<dbReference type="GO" id="GO:0003712">
    <property type="term" value="F:transcription coregulator activity"/>
    <property type="evidence" value="ECO:0007669"/>
    <property type="project" value="InterPro"/>
</dbReference>
<dbReference type="GO" id="GO:0006357">
    <property type="term" value="P:regulation of transcription by RNA polymerase II"/>
    <property type="evidence" value="ECO:0007669"/>
    <property type="project" value="InterPro"/>
</dbReference>
<dbReference type="PANTHER" id="PTHR21428:SF11">
    <property type="entry name" value="MEDIATOR OF RNA POLYMERASE II TRANSCRIPTION SUBUNIT 7"/>
    <property type="match status" value="1"/>
</dbReference>
<dbReference type="InterPro" id="IPR037212">
    <property type="entry name" value="Med7/Med21-like"/>
</dbReference>
<proteinExistence type="inferred from homology"/>
<evidence type="ECO:0000313" key="8">
    <source>
        <dbReference type="Proteomes" id="UP000290189"/>
    </source>
</evidence>
<dbReference type="AlphaFoldDB" id="A0A3P3YPD2"/>
<keyword evidence="3" id="KW-0805">Transcription regulation</keyword>
<dbReference type="InterPro" id="IPR009244">
    <property type="entry name" value="Mediatior_Med7"/>
</dbReference>
<keyword evidence="4" id="KW-0804">Transcription</keyword>
<keyword evidence="7" id="KW-0496">Mitochondrion</keyword>
<evidence type="ECO:0000313" key="7">
    <source>
        <dbReference type="EMBL" id="SPR02013.1"/>
    </source>
</evidence>
<accession>A0A3P3YPD2</accession>
<gene>
    <name evidence="7" type="ORF">PLBR_LOCUS9228</name>
</gene>
<sequence>MNRTLLLERKTPWDRTLQMKRSGTAGAPREQLRAPVGAAARATVEAAVRESVWELQFSCRFPKRRGRVCARAMAEAVNRATYPPPPPFYILYDQDLSVDFDRSTPPPPIDAPFAKFGAVQSNDFLVHDLGPNVPQLFEGNERDHARQLRMLNRRAATTYVALLNALVDQQSEAGARLEDLQHVFINISHLLNVLRANQARQSLIALLRRQIAERRRRCQELQTETNHARGLLSRHGLEFDDNGDVVPSAEPGAPALSQSTPEPDQDRSATTSTVSPKAALLDQLHRIWQGRADRNRKRRGPVAGDPVAQIETMRRSLLLVGALALALASAQPNDDADRLARAFANAGLSTKRDIAKWVDEQTRTWGSNRTAGVRFYDAVVHLHQTGADERLVDALMAQIGEQVCGRTLWDMEDFLEDTRFLDQSETLQRKFVNSLKLYSALLLRTSADRDVRRIAGLSEEARVFIKFHSNDDWKFVPRLQWHDKGQASKLQDLLRQRAQGDVHWIDLDNDRRQWFLASDFFAAVESTDDDDKDKALNVITQNLLIGAYLGLEVMTMGPLEEDVRETSMLMRAADDNNLVLVRAIVGGLRASPNDLVLARVRSSAMQSSAMHYARTPECLQILLSAGGNLMLEDSEKHTVLDDALVRMRQACIDRDELKRNEQLDLAREKEALHQDLRRKALFVLGTHGDPDMIFHKDGNSRTAVHLAAMLPDASACEIMVEILKIAYDSERIREALTCVDFENKTPLSLAVELEANVMMAVELARVDRGKLAASILSYGWSVMNSTWFLAVIDKNKESLSHFLPN</sequence>
<evidence type="ECO:0008006" key="9">
    <source>
        <dbReference type="Google" id="ProtNLM"/>
    </source>
</evidence>
<evidence type="ECO:0000256" key="5">
    <source>
        <dbReference type="ARBA" id="ARBA00023242"/>
    </source>
</evidence>
<organism evidence="7 8">
    <name type="scientific">Plasmodiophora brassicae</name>
    <name type="common">Clubroot disease agent</name>
    <dbReference type="NCBI Taxonomy" id="37360"/>
    <lineage>
        <taxon>Eukaryota</taxon>
        <taxon>Sar</taxon>
        <taxon>Rhizaria</taxon>
        <taxon>Endomyxa</taxon>
        <taxon>Phytomyxea</taxon>
        <taxon>Plasmodiophorida</taxon>
        <taxon>Plasmodiophoridae</taxon>
        <taxon>Plasmodiophora</taxon>
    </lineage>
</organism>
<evidence type="ECO:0000256" key="6">
    <source>
        <dbReference type="SAM" id="MobiDB-lite"/>
    </source>
</evidence>
<evidence type="ECO:0000256" key="2">
    <source>
        <dbReference type="ARBA" id="ARBA00009994"/>
    </source>
</evidence>
<comment type="subcellular location">
    <subcellularLocation>
        <location evidence="1">Nucleus</location>
    </subcellularLocation>
</comment>
<keyword evidence="5" id="KW-0539">Nucleus</keyword>
<dbReference type="Gene3D" id="1.25.40.20">
    <property type="entry name" value="Ankyrin repeat-containing domain"/>
    <property type="match status" value="1"/>
</dbReference>
<dbReference type="PANTHER" id="PTHR21428">
    <property type="entry name" value="MEDIATOR OF RNA POLYMERASE II TRANSCRIPTION SUBUNIT 7"/>
    <property type="match status" value="1"/>
</dbReference>
<protein>
    <recommendedName>
        <fullName evidence="9">Mediator of RNA polymerase II transcription subunit 7</fullName>
    </recommendedName>
</protein>
<evidence type="ECO:0000256" key="1">
    <source>
        <dbReference type="ARBA" id="ARBA00004123"/>
    </source>
</evidence>
<feature type="region of interest" description="Disordered" evidence="6">
    <location>
        <begin position="240"/>
        <end position="275"/>
    </location>
</feature>
<dbReference type="Proteomes" id="UP000290189">
    <property type="component" value="Unassembled WGS sequence"/>
</dbReference>
<geneLocation type="mitochondrion" evidence="7"/>
<dbReference type="Gene3D" id="6.10.140.200">
    <property type="match status" value="1"/>
</dbReference>
<dbReference type="GO" id="GO:0016592">
    <property type="term" value="C:mediator complex"/>
    <property type="evidence" value="ECO:0007669"/>
    <property type="project" value="InterPro"/>
</dbReference>
<dbReference type="SUPFAM" id="SSF140718">
    <property type="entry name" value="Mediator hinge subcomplex-like"/>
    <property type="match status" value="1"/>
</dbReference>
<comment type="similarity">
    <text evidence="2">Belongs to the Mediator complex subunit 7 family.</text>
</comment>
<evidence type="ECO:0000256" key="4">
    <source>
        <dbReference type="ARBA" id="ARBA00023163"/>
    </source>
</evidence>
<dbReference type="InterPro" id="IPR036770">
    <property type="entry name" value="Ankyrin_rpt-contain_sf"/>
</dbReference>
<evidence type="ECO:0000256" key="3">
    <source>
        <dbReference type="ARBA" id="ARBA00023015"/>
    </source>
</evidence>
<name>A0A3P3YPD2_PLABS</name>
<dbReference type="GO" id="GO:0070847">
    <property type="term" value="C:core mediator complex"/>
    <property type="evidence" value="ECO:0007669"/>
    <property type="project" value="TreeGrafter"/>
</dbReference>
<dbReference type="InterPro" id="IPR044888">
    <property type="entry name" value="Mediatior_Med7_sf"/>
</dbReference>
<reference evidence="7 8" key="1">
    <citation type="submission" date="2018-03" db="EMBL/GenBank/DDBJ databases">
        <authorList>
            <person name="Fogelqvist J."/>
        </authorList>
    </citation>
    <scope>NUCLEOTIDE SEQUENCE [LARGE SCALE GENOMIC DNA]</scope>
</reference>